<evidence type="ECO:0000256" key="2">
    <source>
        <dbReference type="SAM" id="Phobius"/>
    </source>
</evidence>
<keyword evidence="4" id="KW-1185">Reference proteome</keyword>
<keyword evidence="2" id="KW-0472">Membrane</keyword>
<organism evidence="3 4">
    <name type="scientific">Persicobacter psychrovividus</name>
    <dbReference type="NCBI Taxonomy" id="387638"/>
    <lineage>
        <taxon>Bacteria</taxon>
        <taxon>Pseudomonadati</taxon>
        <taxon>Bacteroidota</taxon>
        <taxon>Cytophagia</taxon>
        <taxon>Cytophagales</taxon>
        <taxon>Persicobacteraceae</taxon>
        <taxon>Persicobacter</taxon>
    </lineage>
</organism>
<dbReference type="PANTHER" id="PTHR32309">
    <property type="entry name" value="TYROSINE-PROTEIN KINASE"/>
    <property type="match status" value="1"/>
</dbReference>
<dbReference type="PANTHER" id="PTHR32309:SF13">
    <property type="entry name" value="FERRIC ENTEROBACTIN TRANSPORT PROTEIN FEPE"/>
    <property type="match status" value="1"/>
</dbReference>
<evidence type="ECO:0000256" key="1">
    <source>
        <dbReference type="SAM" id="Coils"/>
    </source>
</evidence>
<feature type="transmembrane region" description="Helical" evidence="2">
    <location>
        <begin position="14"/>
        <end position="32"/>
    </location>
</feature>
<proteinExistence type="predicted"/>
<sequence>MELINLIRLLTSNWRYLVFLPVLVTAGVIYATKGEVRSFTTSSQIYTGLASGYDIETHSEDKFNYKLSQVIFDNAINLIKTDKMAEEVSIRLMAQHLAMPAPDHLIVKDENWSKAKKLFTPAFSKKYIKVGNAEQTYENLKKVRYESVSNEVIDILQSEHPFYGIEKLKSYSVKRLQGSDLIKFEYSNTDPGVAQNVLLFLGKAFEEIYNHLKARQAKQVVKYFQAQLDSTYSALTTTEEDLMNLKADNQILLLEDQLQLMEAKKDELIKGQEHLELELSAKKAQLKSMNVSLPQTKNASNTNRQSANVIKIKNQLTDDNFKLSLLELTTADVEVERERLTQRIERNQKKLEASIDLGKVRKMPQGSNKELAAELIANIASLEARLRVTERIIGNFYNNYRSATALKLEINKMERRITIAQENYFALLKDLQRSKTKLKNLSVSHSITVVDYPFYPVNPDPSMRKLLIVAGFAGTLIFVVSIIIVGYLFDASIATIAKAEKLAKSEVVGGMPDMSKIYKEVVIHKVKSKLIKQLEADIQQTKTAKQLSTMFISVVSLRPQEGKSRIAYEIAQKLSAYNKVLLIRNGSTEGEPRDIRSKNLEAWYYSTAESLNQSKDMDKFLENPLIQEEYDFIILELGAILNFDYPIQLLAKSDHNFLVIDSHRSWSEADGKSIDKIKKLKQVSFDVILNNIDLFEAEKLISELPKKRTRFRQTIKNIIQFKFRNNKFWVKSKK</sequence>
<keyword evidence="2" id="KW-1133">Transmembrane helix</keyword>
<dbReference type="RefSeq" id="WP_338396741.1">
    <property type="nucleotide sequence ID" value="NZ_AP025292.1"/>
</dbReference>
<evidence type="ECO:0000313" key="4">
    <source>
        <dbReference type="Proteomes" id="UP001354989"/>
    </source>
</evidence>
<protein>
    <recommendedName>
        <fullName evidence="5">Tyrosine kinase G-rich domain-containing protein</fullName>
    </recommendedName>
</protein>
<name>A0ABM7VEI1_9BACT</name>
<evidence type="ECO:0000313" key="3">
    <source>
        <dbReference type="EMBL" id="BDC99346.1"/>
    </source>
</evidence>
<dbReference type="InterPro" id="IPR050445">
    <property type="entry name" value="Bact_polysacc_biosynth/exp"/>
</dbReference>
<reference evidence="3 4" key="1">
    <citation type="submission" date="2021-12" db="EMBL/GenBank/DDBJ databases">
        <title>Genome sequencing of bacteria with rrn-lacking chromosome and rrn-plasmid.</title>
        <authorList>
            <person name="Anda M."/>
            <person name="Iwasaki W."/>
        </authorList>
    </citation>
    <scope>NUCLEOTIDE SEQUENCE [LARGE SCALE GENOMIC DNA]</scope>
    <source>
        <strain evidence="3 4">NBRC 101262</strain>
    </source>
</reference>
<evidence type="ECO:0008006" key="5">
    <source>
        <dbReference type="Google" id="ProtNLM"/>
    </source>
</evidence>
<feature type="coiled-coil region" evidence="1">
    <location>
        <begin position="235"/>
        <end position="264"/>
    </location>
</feature>
<feature type="transmembrane region" description="Helical" evidence="2">
    <location>
        <begin position="466"/>
        <end position="489"/>
    </location>
</feature>
<feature type="coiled-coil region" evidence="1">
    <location>
        <begin position="330"/>
        <end position="423"/>
    </location>
</feature>
<accession>A0ABM7VEI1</accession>
<dbReference type="Proteomes" id="UP001354989">
    <property type="component" value="Chromosome"/>
</dbReference>
<gene>
    <name evidence="3" type="ORF">PEPS_16270</name>
</gene>
<keyword evidence="1" id="KW-0175">Coiled coil</keyword>
<dbReference type="EMBL" id="AP025292">
    <property type="protein sequence ID" value="BDC99346.1"/>
    <property type="molecule type" value="Genomic_DNA"/>
</dbReference>
<keyword evidence="2" id="KW-0812">Transmembrane</keyword>